<dbReference type="Proteomes" id="UP000499080">
    <property type="component" value="Unassembled WGS sequence"/>
</dbReference>
<proteinExistence type="predicted"/>
<evidence type="ECO:0000313" key="2">
    <source>
        <dbReference type="Proteomes" id="UP000499080"/>
    </source>
</evidence>
<organism evidence="1 2">
    <name type="scientific">Araneus ventricosus</name>
    <name type="common">Orbweaver spider</name>
    <name type="synonym">Epeira ventricosa</name>
    <dbReference type="NCBI Taxonomy" id="182803"/>
    <lineage>
        <taxon>Eukaryota</taxon>
        <taxon>Metazoa</taxon>
        <taxon>Ecdysozoa</taxon>
        <taxon>Arthropoda</taxon>
        <taxon>Chelicerata</taxon>
        <taxon>Arachnida</taxon>
        <taxon>Araneae</taxon>
        <taxon>Araneomorphae</taxon>
        <taxon>Entelegynae</taxon>
        <taxon>Araneoidea</taxon>
        <taxon>Araneidae</taxon>
        <taxon>Araneus</taxon>
    </lineage>
</organism>
<accession>A0A4Y2RQX2</accession>
<evidence type="ECO:0000313" key="1">
    <source>
        <dbReference type="EMBL" id="GBN78061.1"/>
    </source>
</evidence>
<comment type="caution">
    <text evidence="1">The sequence shown here is derived from an EMBL/GenBank/DDBJ whole genome shotgun (WGS) entry which is preliminary data.</text>
</comment>
<protein>
    <submittedName>
        <fullName evidence="1">Uncharacterized protein</fullName>
    </submittedName>
</protein>
<reference evidence="1 2" key="1">
    <citation type="journal article" date="2019" name="Sci. Rep.">
        <title>Orb-weaving spider Araneus ventricosus genome elucidates the spidroin gene catalogue.</title>
        <authorList>
            <person name="Kono N."/>
            <person name="Nakamura H."/>
            <person name="Ohtoshi R."/>
            <person name="Moran D.A.P."/>
            <person name="Shinohara A."/>
            <person name="Yoshida Y."/>
            <person name="Fujiwara M."/>
            <person name="Mori M."/>
            <person name="Tomita M."/>
            <person name="Arakawa K."/>
        </authorList>
    </citation>
    <scope>NUCLEOTIDE SEQUENCE [LARGE SCALE GENOMIC DNA]</scope>
</reference>
<sequence>MKTEDNQNKNFQVPKIDFKAKDYFALINWKRVGPFEPPLLMNVPFKKIEAMNQEKKKNDQLRIPVKLRSNDLSFYEFRPKFALFPVVGTGRIDVARGLFLSKTSVSEGLEGHHDLRASTEIMMIINSFNTETPLQPKYGDRPNPSSFPAPLPFFKCDRLDTRSPCIVPWSGRALRKEKANLFSYTNRPLAKHSPL</sequence>
<name>A0A4Y2RQX2_ARAVE</name>
<dbReference type="EMBL" id="BGPR01018025">
    <property type="protein sequence ID" value="GBN78061.1"/>
    <property type="molecule type" value="Genomic_DNA"/>
</dbReference>
<keyword evidence="2" id="KW-1185">Reference proteome</keyword>
<dbReference type="AlphaFoldDB" id="A0A4Y2RQX2"/>
<gene>
    <name evidence="1" type="ORF">AVEN_227845_1</name>
</gene>